<organism evidence="2 3">
    <name type="scientific">Phomopsis amygdali</name>
    <name type="common">Fusicoccum amygdali</name>
    <dbReference type="NCBI Taxonomy" id="1214568"/>
    <lineage>
        <taxon>Eukaryota</taxon>
        <taxon>Fungi</taxon>
        <taxon>Dikarya</taxon>
        <taxon>Ascomycota</taxon>
        <taxon>Pezizomycotina</taxon>
        <taxon>Sordariomycetes</taxon>
        <taxon>Sordariomycetidae</taxon>
        <taxon>Diaporthales</taxon>
        <taxon>Diaporthaceae</taxon>
        <taxon>Diaporthe</taxon>
    </lineage>
</organism>
<dbReference type="Gene3D" id="3.40.1050.10">
    <property type="entry name" value="Carbonic anhydrase"/>
    <property type="match status" value="1"/>
</dbReference>
<gene>
    <name evidence="2" type="ORF">N8I77_006688</name>
</gene>
<proteinExistence type="predicted"/>
<reference evidence="2" key="1">
    <citation type="submission" date="2023-06" db="EMBL/GenBank/DDBJ databases">
        <authorList>
            <person name="Noh H."/>
        </authorList>
    </citation>
    <scope>NUCLEOTIDE SEQUENCE</scope>
    <source>
        <strain evidence="2">DUCC20226</strain>
    </source>
</reference>
<protein>
    <submittedName>
        <fullName evidence="2">Uncharacterized protein</fullName>
    </submittedName>
</protein>
<evidence type="ECO:0000313" key="2">
    <source>
        <dbReference type="EMBL" id="KAK2608052.1"/>
    </source>
</evidence>
<keyword evidence="3" id="KW-1185">Reference proteome</keyword>
<dbReference type="GO" id="GO:0004089">
    <property type="term" value="F:carbonate dehydratase activity"/>
    <property type="evidence" value="ECO:0007669"/>
    <property type="project" value="InterPro"/>
</dbReference>
<accession>A0AAD9SH56</accession>
<comment type="caution">
    <text evidence="2">The sequence shown here is derived from an EMBL/GenBank/DDBJ whole genome shotgun (WGS) entry which is preliminary data.</text>
</comment>
<dbReference type="SUPFAM" id="SSF53056">
    <property type="entry name" value="beta-carbonic anhydrase, cab"/>
    <property type="match status" value="1"/>
</dbReference>
<feature type="region of interest" description="Disordered" evidence="1">
    <location>
        <begin position="19"/>
        <end position="41"/>
    </location>
</feature>
<sequence>MAFEDPGMAASAAELLNRNENAAKVHRPEPLLKERPAGSPKPKTFIYCGALHMTEEGIKGYLKDRHLGSEEQIEELVFEVGNQLQQRVRDNVKLIKDSPFVREELKARTKGLIYDIKTGVLTEVK</sequence>
<feature type="compositionally biased region" description="Basic and acidic residues" evidence="1">
    <location>
        <begin position="21"/>
        <end position="36"/>
    </location>
</feature>
<dbReference type="EMBL" id="JAUJFL010000003">
    <property type="protein sequence ID" value="KAK2608052.1"/>
    <property type="molecule type" value="Genomic_DNA"/>
</dbReference>
<name>A0AAD9SH56_PHOAM</name>
<evidence type="ECO:0000313" key="3">
    <source>
        <dbReference type="Proteomes" id="UP001265746"/>
    </source>
</evidence>
<evidence type="ECO:0000256" key="1">
    <source>
        <dbReference type="SAM" id="MobiDB-lite"/>
    </source>
</evidence>
<dbReference type="GO" id="GO:0008270">
    <property type="term" value="F:zinc ion binding"/>
    <property type="evidence" value="ECO:0007669"/>
    <property type="project" value="InterPro"/>
</dbReference>
<dbReference type="AlphaFoldDB" id="A0AAD9SH56"/>
<dbReference type="InterPro" id="IPR036874">
    <property type="entry name" value="Carbonic_anhydrase_sf"/>
</dbReference>
<dbReference type="Proteomes" id="UP001265746">
    <property type="component" value="Unassembled WGS sequence"/>
</dbReference>